<sequence>MGMAGKNKNATKRQDYVLWSLHGEFPCTGANETKISEFLRDTWANDRRAEWSIWMVYSKVDMPHQYISSGVDDSYHGAHGKASALRKLTDDPAQSATVRAELHRRSIEQMRINNRSIQDMHIFGDPSRIPIIIVERVVNAPLRSTSGNSYFSNLNQNDASPLLADIGSKAKNKLSAPSPRQSGRVLKIVVFVHGFQACLRFPIHGLRI</sequence>
<dbReference type="PANTHER" id="PTHR12482:SF5">
    <property type="entry name" value="DUF676 DOMAIN-CONTAINING PROTEIN"/>
    <property type="match status" value="1"/>
</dbReference>
<dbReference type="OrthoDB" id="1726394at2759"/>
<organism evidence="1 2">
    <name type="scientific">Actinidia rufa</name>
    <dbReference type="NCBI Taxonomy" id="165716"/>
    <lineage>
        <taxon>Eukaryota</taxon>
        <taxon>Viridiplantae</taxon>
        <taxon>Streptophyta</taxon>
        <taxon>Embryophyta</taxon>
        <taxon>Tracheophyta</taxon>
        <taxon>Spermatophyta</taxon>
        <taxon>Magnoliopsida</taxon>
        <taxon>eudicotyledons</taxon>
        <taxon>Gunneridae</taxon>
        <taxon>Pentapetalae</taxon>
        <taxon>asterids</taxon>
        <taxon>Ericales</taxon>
        <taxon>Actinidiaceae</taxon>
        <taxon>Actinidia</taxon>
    </lineage>
</organism>
<dbReference type="PANTHER" id="PTHR12482">
    <property type="entry name" value="LIPASE ROG1-RELATED-RELATED"/>
    <property type="match status" value="1"/>
</dbReference>
<evidence type="ECO:0000313" key="2">
    <source>
        <dbReference type="Proteomes" id="UP000585474"/>
    </source>
</evidence>
<proteinExistence type="predicted"/>
<accession>A0A7J0GQX6</accession>
<dbReference type="AlphaFoldDB" id="A0A7J0GQX6"/>
<dbReference type="Proteomes" id="UP000585474">
    <property type="component" value="Unassembled WGS sequence"/>
</dbReference>
<name>A0A7J0GQX6_9ERIC</name>
<dbReference type="InterPro" id="IPR044294">
    <property type="entry name" value="Lipase-like"/>
</dbReference>
<reference evidence="1 2" key="1">
    <citation type="submission" date="2019-07" db="EMBL/GenBank/DDBJ databases">
        <title>De Novo Assembly of kiwifruit Actinidia rufa.</title>
        <authorList>
            <person name="Sugita-Konishi S."/>
            <person name="Sato K."/>
            <person name="Mori E."/>
            <person name="Abe Y."/>
            <person name="Kisaki G."/>
            <person name="Hamano K."/>
            <person name="Suezawa K."/>
            <person name="Otani M."/>
            <person name="Fukuda T."/>
            <person name="Manabe T."/>
            <person name="Gomi K."/>
            <person name="Tabuchi M."/>
            <person name="Akimitsu K."/>
            <person name="Kataoka I."/>
        </authorList>
    </citation>
    <scope>NUCLEOTIDE SEQUENCE [LARGE SCALE GENOMIC DNA]</scope>
    <source>
        <strain evidence="2">cv. Fuchu</strain>
    </source>
</reference>
<protein>
    <submittedName>
        <fullName evidence="1">Putative serine esterase family protein</fullName>
    </submittedName>
</protein>
<gene>
    <name evidence="1" type="ORF">Acr_23g0014190</name>
</gene>
<comment type="caution">
    <text evidence="1">The sequence shown here is derived from an EMBL/GenBank/DDBJ whole genome shotgun (WGS) entry which is preliminary data.</text>
</comment>
<keyword evidence="2" id="KW-1185">Reference proteome</keyword>
<dbReference type="EMBL" id="BJWL01000023">
    <property type="protein sequence ID" value="GFZ13034.1"/>
    <property type="molecule type" value="Genomic_DNA"/>
</dbReference>
<evidence type="ECO:0000313" key="1">
    <source>
        <dbReference type="EMBL" id="GFZ13034.1"/>
    </source>
</evidence>